<reference evidence="1 2" key="2">
    <citation type="submission" date="2021-08" db="EMBL/GenBank/DDBJ databases">
        <title>Massilia sp. R798.</title>
        <authorList>
            <person name="Baek J.H."/>
            <person name="Jung H.S."/>
            <person name="Kim K.R."/>
            <person name="Jeon C.O."/>
        </authorList>
    </citation>
    <scope>NUCLEOTIDE SEQUENCE [LARGE SCALE GENOMIC DNA]</scope>
    <source>
        <strain evidence="1 2">R798</strain>
    </source>
</reference>
<sequence length="248" mass="27451">MTNGREPSERELAKFLDVTHQNERQIKNQHPEIYALMDRIHQSFENLMGGSYEGRPTPAFLLLTAHGYFLAGVRIALGGQMPPVYPVVRAGLESVLFGLIMTADPGKEEIWTNRARSKSAEKKCRESFTASNGLRELAKLNPELHTVVQTFYSMAIDSGAHPNVDAVLPHMNVEDGGEHWLAQLRCIHPADSLAVFHITSNVVAAGAYMLAMMSYVLDGHPPAKVAYDDAHTIVAELNQIHGVDHMEQ</sequence>
<evidence type="ECO:0000313" key="1">
    <source>
        <dbReference type="EMBL" id="MBZ2206581.1"/>
    </source>
</evidence>
<organism evidence="1 2">
    <name type="scientific">Massilia soli</name>
    <dbReference type="NCBI Taxonomy" id="2792854"/>
    <lineage>
        <taxon>Bacteria</taxon>
        <taxon>Pseudomonadati</taxon>
        <taxon>Pseudomonadota</taxon>
        <taxon>Betaproteobacteria</taxon>
        <taxon>Burkholderiales</taxon>
        <taxon>Oxalobacteraceae</taxon>
        <taxon>Telluria group</taxon>
        <taxon>Massilia</taxon>
    </lineage>
</organism>
<dbReference type="Proteomes" id="UP000809349">
    <property type="component" value="Unassembled WGS sequence"/>
</dbReference>
<dbReference type="RefSeq" id="WP_223466557.1">
    <property type="nucleotide sequence ID" value="NZ_JAFBIL020000002.1"/>
</dbReference>
<dbReference type="EMBL" id="JAFBIL020000002">
    <property type="protein sequence ID" value="MBZ2206581.1"/>
    <property type="molecule type" value="Genomic_DNA"/>
</dbReference>
<protein>
    <submittedName>
        <fullName evidence="1">Uncharacterized protein</fullName>
    </submittedName>
</protein>
<name>A0ABS7SL87_9BURK</name>
<accession>A0ABS7SL87</accession>
<comment type="caution">
    <text evidence="1">The sequence shown here is derived from an EMBL/GenBank/DDBJ whole genome shotgun (WGS) entry which is preliminary data.</text>
</comment>
<keyword evidence="2" id="KW-1185">Reference proteome</keyword>
<reference evidence="1 2" key="1">
    <citation type="submission" date="2021-01" db="EMBL/GenBank/DDBJ databases">
        <authorList>
            <person name="Ruan W."/>
            <person name="Khan S.A."/>
            <person name="Jeon C.O."/>
        </authorList>
    </citation>
    <scope>NUCLEOTIDE SEQUENCE [LARGE SCALE GENOMIC DNA]</scope>
    <source>
        <strain evidence="1 2">R798</strain>
    </source>
</reference>
<evidence type="ECO:0000313" key="2">
    <source>
        <dbReference type="Proteomes" id="UP000809349"/>
    </source>
</evidence>
<proteinExistence type="predicted"/>
<gene>
    <name evidence="1" type="ORF">I4X03_004845</name>
</gene>